<comment type="caution">
    <text evidence="3">The sequence shown here is derived from an EMBL/GenBank/DDBJ whole genome shotgun (WGS) entry which is preliminary data.</text>
</comment>
<dbReference type="Proteomes" id="UP000002195">
    <property type="component" value="Unassembled WGS sequence"/>
</dbReference>
<feature type="domain" description="EGF-like" evidence="2">
    <location>
        <begin position="629"/>
        <end position="664"/>
    </location>
</feature>
<keyword evidence="1" id="KW-0245">EGF-like domain</keyword>
<dbReference type="PANTHER" id="PTHR24032">
    <property type="entry name" value="EGF-LIKE DOMAIN-CONTAINING PROTEIN-RELATED-RELATED"/>
    <property type="match status" value="1"/>
</dbReference>
<dbReference type="HOGENOM" id="CLU_003793_0_0_1"/>
<dbReference type="Pfam" id="PF24141">
    <property type="entry name" value="LRR_ComC"/>
    <property type="match status" value="1"/>
</dbReference>
<feature type="disulfide bond" evidence="1">
    <location>
        <begin position="654"/>
        <end position="663"/>
    </location>
</feature>
<dbReference type="InterPro" id="IPR057013">
    <property type="entry name" value="LRR_ComC"/>
</dbReference>
<dbReference type="PaxDb" id="44689-DDB0202201"/>
<reference evidence="3 4" key="1">
    <citation type="journal article" date="2005" name="Nature">
        <title>The genome of the social amoeba Dictyostelium discoideum.</title>
        <authorList>
            <consortium name="The Dictyostelium discoideum Sequencing Consortium"/>
            <person name="Eichinger L."/>
            <person name="Pachebat J.A."/>
            <person name="Glockner G."/>
            <person name="Rajandream M.A."/>
            <person name="Sucgang R."/>
            <person name="Berriman M."/>
            <person name="Song J."/>
            <person name="Olsen R."/>
            <person name="Szafranski K."/>
            <person name="Xu Q."/>
            <person name="Tunggal B."/>
            <person name="Kummerfeld S."/>
            <person name="Madera M."/>
            <person name="Konfortov B.A."/>
            <person name="Rivero F."/>
            <person name="Bankier A.T."/>
            <person name="Lehmann R."/>
            <person name="Hamlin N."/>
            <person name="Davies R."/>
            <person name="Gaudet P."/>
            <person name="Fey P."/>
            <person name="Pilcher K."/>
            <person name="Chen G."/>
            <person name="Saunders D."/>
            <person name="Sodergren E."/>
            <person name="Davis P."/>
            <person name="Kerhornou A."/>
            <person name="Nie X."/>
            <person name="Hall N."/>
            <person name="Anjard C."/>
            <person name="Hemphill L."/>
            <person name="Bason N."/>
            <person name="Farbrother P."/>
            <person name="Desany B."/>
            <person name="Just E."/>
            <person name="Morio T."/>
            <person name="Rost R."/>
            <person name="Churcher C."/>
            <person name="Cooper J."/>
            <person name="Haydock S."/>
            <person name="van Driessche N."/>
            <person name="Cronin A."/>
            <person name="Goodhead I."/>
            <person name="Muzny D."/>
            <person name="Mourier T."/>
            <person name="Pain A."/>
            <person name="Lu M."/>
            <person name="Harper D."/>
            <person name="Lindsay R."/>
            <person name="Hauser H."/>
            <person name="James K."/>
            <person name="Quiles M."/>
            <person name="Madan Babu M."/>
            <person name="Saito T."/>
            <person name="Buchrieser C."/>
            <person name="Wardroper A."/>
            <person name="Felder M."/>
            <person name="Thangavelu M."/>
            <person name="Johnson D."/>
            <person name="Knights A."/>
            <person name="Loulseged H."/>
            <person name="Mungall K."/>
            <person name="Oliver K."/>
            <person name="Price C."/>
            <person name="Quail M.A."/>
            <person name="Urushihara H."/>
            <person name="Hernandez J."/>
            <person name="Rabbinowitsch E."/>
            <person name="Steffen D."/>
            <person name="Sanders M."/>
            <person name="Ma J."/>
            <person name="Kohara Y."/>
            <person name="Sharp S."/>
            <person name="Simmonds M."/>
            <person name="Spiegler S."/>
            <person name="Tivey A."/>
            <person name="Sugano S."/>
            <person name="White B."/>
            <person name="Walker D."/>
            <person name="Woodward J."/>
            <person name="Winckler T."/>
            <person name="Tanaka Y."/>
            <person name="Shaulsky G."/>
            <person name="Schleicher M."/>
            <person name="Weinstock G."/>
            <person name="Rosenthal A."/>
            <person name="Cox E.C."/>
            <person name="Chisholm R.L."/>
            <person name="Gibbs R."/>
            <person name="Loomis W.F."/>
            <person name="Platzer M."/>
            <person name="Kay R.R."/>
            <person name="Williams J."/>
            <person name="Dear P.H."/>
            <person name="Noegel A.A."/>
            <person name="Barrell B."/>
            <person name="Kuspa A."/>
        </authorList>
    </citation>
    <scope>NUCLEOTIDE SEQUENCE [LARGE SCALE GENOMIC DNA]</scope>
    <source>
        <strain evidence="3 4">AX4</strain>
    </source>
</reference>
<dbReference type="VEuPathDB" id="AmoebaDB:DDB_G0268412"/>
<dbReference type="InterPro" id="IPR054484">
    <property type="entry name" value="ComC_SSD"/>
</dbReference>
<protein>
    <recommendedName>
        <fullName evidence="2">EGF-like domain-containing protein</fullName>
    </recommendedName>
</protein>
<dbReference type="PROSITE" id="PS00022">
    <property type="entry name" value="EGF_1"/>
    <property type="match status" value="1"/>
</dbReference>
<dbReference type="KEGG" id="ddi:DDB_G0268412"/>
<dbReference type="dictyBase" id="DDB_G0268412"/>
<organism evidence="3 4">
    <name type="scientific">Dictyostelium discoideum</name>
    <name type="common">Social amoeba</name>
    <dbReference type="NCBI Taxonomy" id="44689"/>
    <lineage>
        <taxon>Eukaryota</taxon>
        <taxon>Amoebozoa</taxon>
        <taxon>Evosea</taxon>
        <taxon>Eumycetozoa</taxon>
        <taxon>Dictyostelia</taxon>
        <taxon>Dictyosteliales</taxon>
        <taxon>Dictyosteliaceae</taxon>
        <taxon>Dictyostelium</taxon>
    </lineage>
</organism>
<dbReference type="AlphaFoldDB" id="Q55FR0"/>
<evidence type="ECO:0000256" key="1">
    <source>
        <dbReference type="PROSITE-ProRule" id="PRU00076"/>
    </source>
</evidence>
<dbReference type="RefSeq" id="XP_647473.1">
    <property type="nucleotide sequence ID" value="XM_642381.1"/>
</dbReference>
<dbReference type="GeneID" id="8616280"/>
<evidence type="ECO:0000259" key="2">
    <source>
        <dbReference type="PROSITE" id="PS50026"/>
    </source>
</evidence>
<dbReference type="PhylomeDB" id="Q55FR0"/>
<sequence>MDQLLILYSSPIKTDDLKCLPFLASFNLVNGFANPSILQTNSYNTNLKKIKWSSYIPFDIDFEIGNLDSLDWGSSQTSHISTITPYSLKNVRIFNSKSNVNLVPGTNSGYVNNYTISYSGNSNNMPDLTNMINVGTISMNFALSFNESSFINMNGYSNVLKTILISSSTIMRFPYELANGVPRDYLYINSDGLKAPSSLIDLSNIPYISMFQILKMGQDFNYQGNFPFSKLPLKCHFAKGNTPNVDWQIFENVTGIMLQDLKIITPFPPSNPFSPLVTSFDVSQNQIAGQVDESWCSVLLTLNKNLFTGVIPNCFYCYLNIQSIGNSFAQNNFDNYNTTNNKCGYDIIVPYVYYNKTSTLLTLRGKNLGWVQTNFKTSTCVIIFTDRFTVVGCTGTYMNVTFVNQNLNFTLSLDGTEPIISNVIQTNNTFIISGSYFAYEPSIINVTIDGESPLNCEFTNSSIIPTFYSIQCDIGYPVVEYGLKNLTVQVNSLVSKPYEFSLDYTKVPCPISDCNGNGICNDHIGVCECFNDWKTIDDEICTVAIHYLSAYTQTSDIDGGIINLYGFFGDIHNDYKVLIDGIQCPIEVAPTSTVFTISVDSGTIGTNSSIEIIQNDLSFHGTIYPYENLIKECPSNCNGISNGKCNSTTGECTCNEGFIGVDCIKLTNYTLPTITSSISNVGLLFKSEQTVFIASFYSFVEVDYTGTIIKSVVISSWEPENINQGIKYTGSSSNSDGVFEITFLKVPTNQQFSFAGNEFNIGAGGAKMSITVSNYTYSNQSNYLVAAMQAKAESDPRSPIQNKCNNGTIVITSQSNSNLTLNNYNYFTISKDAKRLSIRLQDRLISDGQATFMVNQLNIQQPDHSLLFGMSLPHCGKQCSIDGPDFIVNIESNYKVLSSCSPQPTSTPKSSSEEPSSSLKQQSLISFILIIFLISSIILN</sequence>
<gene>
    <name evidence="3" type="ORF">DDB_G0268412</name>
</gene>
<dbReference type="PANTHER" id="PTHR24032:SF39">
    <property type="entry name" value="EGF-LIKE DOMAIN-CONTAINING PROTEIN"/>
    <property type="match status" value="1"/>
</dbReference>
<dbReference type="PROSITE" id="PS50026">
    <property type="entry name" value="EGF_3"/>
    <property type="match status" value="1"/>
</dbReference>
<dbReference type="InParanoid" id="Q55FR0"/>
<keyword evidence="1" id="KW-1015">Disulfide bond</keyword>
<keyword evidence="4" id="KW-1185">Reference proteome</keyword>
<dbReference type="EMBL" id="AAFI02000003">
    <property type="protein sequence ID" value="EAL73659.1"/>
    <property type="molecule type" value="Genomic_DNA"/>
</dbReference>
<name>Q55FR0_DICDI</name>
<accession>Q55FR0</accession>
<evidence type="ECO:0000313" key="4">
    <source>
        <dbReference type="Proteomes" id="UP000002195"/>
    </source>
</evidence>
<dbReference type="PROSITE" id="PS01186">
    <property type="entry name" value="EGF_2"/>
    <property type="match status" value="1"/>
</dbReference>
<proteinExistence type="predicted"/>
<dbReference type="InterPro" id="IPR053331">
    <property type="entry name" value="EGF-like_comC"/>
</dbReference>
<evidence type="ECO:0000313" key="3">
    <source>
        <dbReference type="EMBL" id="EAL73659.1"/>
    </source>
</evidence>
<dbReference type="InterPro" id="IPR000742">
    <property type="entry name" value="EGF"/>
</dbReference>
<dbReference type="Pfam" id="PF22933">
    <property type="entry name" value="ComC_SSD"/>
    <property type="match status" value="1"/>
</dbReference>
<comment type="caution">
    <text evidence="1">Lacks conserved residue(s) required for the propagation of feature annotation.</text>
</comment>